<protein>
    <submittedName>
        <fullName evidence="1">Uncharacterized protein</fullName>
    </submittedName>
</protein>
<name>A0A653C662_CALMS</name>
<dbReference type="OrthoDB" id="6788082at2759"/>
<proteinExistence type="predicted"/>
<dbReference type="Proteomes" id="UP000410492">
    <property type="component" value="Unassembled WGS sequence"/>
</dbReference>
<dbReference type="EMBL" id="CAACVG010007016">
    <property type="protein sequence ID" value="VEN43253.1"/>
    <property type="molecule type" value="Genomic_DNA"/>
</dbReference>
<organism evidence="1 2">
    <name type="scientific">Callosobruchus maculatus</name>
    <name type="common">Southern cowpea weevil</name>
    <name type="synonym">Pulse bruchid</name>
    <dbReference type="NCBI Taxonomy" id="64391"/>
    <lineage>
        <taxon>Eukaryota</taxon>
        <taxon>Metazoa</taxon>
        <taxon>Ecdysozoa</taxon>
        <taxon>Arthropoda</taxon>
        <taxon>Hexapoda</taxon>
        <taxon>Insecta</taxon>
        <taxon>Pterygota</taxon>
        <taxon>Neoptera</taxon>
        <taxon>Endopterygota</taxon>
        <taxon>Coleoptera</taxon>
        <taxon>Polyphaga</taxon>
        <taxon>Cucujiformia</taxon>
        <taxon>Chrysomeloidea</taxon>
        <taxon>Chrysomelidae</taxon>
        <taxon>Bruchinae</taxon>
        <taxon>Bruchini</taxon>
        <taxon>Callosobruchus</taxon>
    </lineage>
</organism>
<accession>A0A653C662</accession>
<evidence type="ECO:0000313" key="2">
    <source>
        <dbReference type="Proteomes" id="UP000410492"/>
    </source>
</evidence>
<sequence length="128" mass="14839">MRLCIVGAELIHIFRSVPQIGRGSTVSSVHMNFFKYSKSSDMHSYNTQTANTLISDYSRTETSKRNKIDAVLYNLVRKYFMNVNMDILNKFKCKKLIKSLPSDHCFYSTQEFVDFISVNVNSSDYVRL</sequence>
<gene>
    <name evidence="1" type="ORF">CALMAC_LOCUS6447</name>
</gene>
<evidence type="ECO:0000313" key="1">
    <source>
        <dbReference type="EMBL" id="VEN43253.1"/>
    </source>
</evidence>
<keyword evidence="2" id="KW-1185">Reference proteome</keyword>
<dbReference type="AlphaFoldDB" id="A0A653C662"/>
<reference evidence="1 2" key="1">
    <citation type="submission" date="2019-01" db="EMBL/GenBank/DDBJ databases">
        <authorList>
            <person name="Sayadi A."/>
        </authorList>
    </citation>
    <scope>NUCLEOTIDE SEQUENCE [LARGE SCALE GENOMIC DNA]</scope>
</reference>